<proteinExistence type="predicted"/>
<dbReference type="EMBL" id="GBXM01088594">
    <property type="protein sequence ID" value="JAH19983.1"/>
    <property type="molecule type" value="Transcribed_RNA"/>
</dbReference>
<dbReference type="AlphaFoldDB" id="A0A0E9QV51"/>
<reference evidence="1" key="2">
    <citation type="journal article" date="2015" name="Fish Shellfish Immunol.">
        <title>Early steps in the European eel (Anguilla anguilla)-Vibrio vulnificus interaction in the gills: Role of the RtxA13 toxin.</title>
        <authorList>
            <person name="Callol A."/>
            <person name="Pajuelo D."/>
            <person name="Ebbesson L."/>
            <person name="Teles M."/>
            <person name="MacKenzie S."/>
            <person name="Amaro C."/>
        </authorList>
    </citation>
    <scope>NUCLEOTIDE SEQUENCE</scope>
</reference>
<organism evidence="1">
    <name type="scientific">Anguilla anguilla</name>
    <name type="common">European freshwater eel</name>
    <name type="synonym">Muraena anguilla</name>
    <dbReference type="NCBI Taxonomy" id="7936"/>
    <lineage>
        <taxon>Eukaryota</taxon>
        <taxon>Metazoa</taxon>
        <taxon>Chordata</taxon>
        <taxon>Craniata</taxon>
        <taxon>Vertebrata</taxon>
        <taxon>Euteleostomi</taxon>
        <taxon>Actinopterygii</taxon>
        <taxon>Neopterygii</taxon>
        <taxon>Teleostei</taxon>
        <taxon>Anguilliformes</taxon>
        <taxon>Anguillidae</taxon>
        <taxon>Anguilla</taxon>
    </lineage>
</organism>
<reference evidence="1" key="1">
    <citation type="submission" date="2014-11" db="EMBL/GenBank/DDBJ databases">
        <authorList>
            <person name="Amaro Gonzalez C."/>
        </authorList>
    </citation>
    <scope>NUCLEOTIDE SEQUENCE</scope>
</reference>
<name>A0A0E9QV51_ANGAN</name>
<evidence type="ECO:0000313" key="1">
    <source>
        <dbReference type="EMBL" id="JAH19983.1"/>
    </source>
</evidence>
<accession>A0A0E9QV51</accession>
<sequence length="16" mass="1800">MSNLRYDSGAYIVVVL</sequence>
<protein>
    <submittedName>
        <fullName evidence="1">Uncharacterized protein</fullName>
    </submittedName>
</protein>